<dbReference type="PANTHER" id="PTHR28263">
    <property type="entry name" value="GOLGI TO ER TRAFFIC PROTEIN 2"/>
    <property type="match status" value="1"/>
</dbReference>
<dbReference type="Proteomes" id="UP001304895">
    <property type="component" value="Unassembled WGS sequence"/>
</dbReference>
<evidence type="ECO:0000313" key="7">
    <source>
        <dbReference type="Proteomes" id="UP001304895"/>
    </source>
</evidence>
<dbReference type="AlphaFoldDB" id="A0AAN6UFT8"/>
<feature type="compositionally biased region" description="Basic and acidic residues" evidence="4">
    <location>
        <begin position="27"/>
        <end position="38"/>
    </location>
</feature>
<organism evidence="6 7">
    <name type="scientific">Trichocladium antarcticum</name>
    <dbReference type="NCBI Taxonomy" id="1450529"/>
    <lineage>
        <taxon>Eukaryota</taxon>
        <taxon>Fungi</taxon>
        <taxon>Dikarya</taxon>
        <taxon>Ascomycota</taxon>
        <taxon>Pezizomycotina</taxon>
        <taxon>Sordariomycetes</taxon>
        <taxon>Sordariomycetidae</taxon>
        <taxon>Sordariales</taxon>
        <taxon>Chaetomiaceae</taxon>
        <taxon>Trichocladium</taxon>
    </lineage>
</organism>
<dbReference type="GO" id="GO:0006890">
    <property type="term" value="P:retrograde vesicle-mediated transport, Golgi to endoplasmic reticulum"/>
    <property type="evidence" value="ECO:0007669"/>
    <property type="project" value="TreeGrafter"/>
</dbReference>
<feature type="transmembrane region" description="Helical" evidence="5">
    <location>
        <begin position="214"/>
        <end position="233"/>
    </location>
</feature>
<feature type="transmembrane region" description="Helical" evidence="5">
    <location>
        <begin position="294"/>
        <end position="312"/>
    </location>
</feature>
<keyword evidence="3 5" id="KW-0472">Membrane</keyword>
<keyword evidence="7" id="KW-1185">Reference proteome</keyword>
<protein>
    <recommendedName>
        <fullName evidence="8">GET complex subunit GET2</fullName>
    </recommendedName>
</protein>
<reference evidence="6" key="1">
    <citation type="journal article" date="2023" name="Mol. Phylogenet. Evol.">
        <title>Genome-scale phylogeny and comparative genomics of the fungal order Sordariales.</title>
        <authorList>
            <person name="Hensen N."/>
            <person name="Bonometti L."/>
            <person name="Westerberg I."/>
            <person name="Brannstrom I.O."/>
            <person name="Guillou S."/>
            <person name="Cros-Aarteil S."/>
            <person name="Calhoun S."/>
            <person name="Haridas S."/>
            <person name="Kuo A."/>
            <person name="Mondo S."/>
            <person name="Pangilinan J."/>
            <person name="Riley R."/>
            <person name="LaButti K."/>
            <person name="Andreopoulos B."/>
            <person name="Lipzen A."/>
            <person name="Chen C."/>
            <person name="Yan M."/>
            <person name="Daum C."/>
            <person name="Ng V."/>
            <person name="Clum A."/>
            <person name="Steindorff A."/>
            <person name="Ohm R.A."/>
            <person name="Martin F."/>
            <person name="Silar P."/>
            <person name="Natvig D.O."/>
            <person name="Lalanne C."/>
            <person name="Gautier V."/>
            <person name="Ament-Velasquez S.L."/>
            <person name="Kruys A."/>
            <person name="Hutchinson M.I."/>
            <person name="Powell A.J."/>
            <person name="Barry K."/>
            <person name="Miller A.N."/>
            <person name="Grigoriev I.V."/>
            <person name="Debuchy R."/>
            <person name="Gladieux P."/>
            <person name="Hiltunen Thoren M."/>
            <person name="Johannesson H."/>
        </authorList>
    </citation>
    <scope>NUCLEOTIDE SEQUENCE</scope>
    <source>
        <strain evidence="6">CBS 123565</strain>
    </source>
</reference>
<feature type="region of interest" description="Disordered" evidence="4">
    <location>
        <begin position="183"/>
        <end position="202"/>
    </location>
</feature>
<comment type="caution">
    <text evidence="6">The sequence shown here is derived from an EMBL/GenBank/DDBJ whole genome shotgun (WGS) entry which is preliminary data.</text>
</comment>
<gene>
    <name evidence="6" type="ORF">BT67DRAFT_445170</name>
</gene>
<evidence type="ECO:0000313" key="6">
    <source>
        <dbReference type="EMBL" id="KAK4130846.1"/>
    </source>
</evidence>
<sequence>MTQLTAEEEAASARAAEQTRLRKARREAKLKAGAESRLKTITGLGGGVPRDIAPTATAAPSATTTAAPASATPAAEQPPQHDDPEEVVISEHFYQPQATARVPPPPPPPPGANISDAQLRQMMLGFDQPLPGAGTPPPMPGMLDLPPGMEDDPMMRMMMQMMGGGGGSGSNPFAGMGGMGGMGMPFPPNPQQQQQPHQQQQPLLPNRQSSLWRLLHTTIALALGLYIALYTPFTGTKLSRDRAAAGSGSADAREQLLLLSSSGATNKNFFWAFATAEAVLLGSRYVAERGRSRLAVAAGGSGVLGLVVGFLPGSVRGKVELAMRYAEVLGTVKGDVLVCVFVLGVAAWWQRAC</sequence>
<keyword evidence="2 5" id="KW-1133">Transmembrane helix</keyword>
<dbReference type="PANTHER" id="PTHR28263:SF1">
    <property type="entry name" value="GOLGI TO ER TRAFFIC PROTEIN 2"/>
    <property type="match status" value="1"/>
</dbReference>
<dbReference type="EMBL" id="MU853430">
    <property type="protein sequence ID" value="KAK4130846.1"/>
    <property type="molecule type" value="Genomic_DNA"/>
</dbReference>
<proteinExistence type="predicted"/>
<feature type="compositionally biased region" description="Low complexity" evidence="4">
    <location>
        <begin position="53"/>
        <end position="75"/>
    </location>
</feature>
<evidence type="ECO:0000256" key="5">
    <source>
        <dbReference type="SAM" id="Phobius"/>
    </source>
</evidence>
<keyword evidence="1 5" id="KW-0812">Transmembrane</keyword>
<dbReference type="InterPro" id="IPR028143">
    <property type="entry name" value="Get2/sif1"/>
</dbReference>
<feature type="transmembrane region" description="Helical" evidence="5">
    <location>
        <begin position="332"/>
        <end position="349"/>
    </location>
</feature>
<evidence type="ECO:0000256" key="4">
    <source>
        <dbReference type="SAM" id="MobiDB-lite"/>
    </source>
</evidence>
<feature type="compositionally biased region" description="Acidic residues" evidence="4">
    <location>
        <begin position="1"/>
        <end position="10"/>
    </location>
</feature>
<feature type="compositionally biased region" description="Low complexity" evidence="4">
    <location>
        <begin position="191"/>
        <end position="202"/>
    </location>
</feature>
<evidence type="ECO:0000256" key="3">
    <source>
        <dbReference type="ARBA" id="ARBA00023136"/>
    </source>
</evidence>
<dbReference type="Pfam" id="PF08690">
    <property type="entry name" value="GET2"/>
    <property type="match status" value="1"/>
</dbReference>
<evidence type="ECO:0000256" key="2">
    <source>
        <dbReference type="ARBA" id="ARBA00022989"/>
    </source>
</evidence>
<feature type="region of interest" description="Disordered" evidence="4">
    <location>
        <begin position="1"/>
        <end position="83"/>
    </location>
</feature>
<reference evidence="6" key="2">
    <citation type="submission" date="2023-05" db="EMBL/GenBank/DDBJ databases">
        <authorList>
            <consortium name="Lawrence Berkeley National Laboratory"/>
            <person name="Steindorff A."/>
            <person name="Hensen N."/>
            <person name="Bonometti L."/>
            <person name="Westerberg I."/>
            <person name="Brannstrom I.O."/>
            <person name="Guillou S."/>
            <person name="Cros-Aarteil S."/>
            <person name="Calhoun S."/>
            <person name="Haridas S."/>
            <person name="Kuo A."/>
            <person name="Mondo S."/>
            <person name="Pangilinan J."/>
            <person name="Riley R."/>
            <person name="Labutti K."/>
            <person name="Andreopoulos B."/>
            <person name="Lipzen A."/>
            <person name="Chen C."/>
            <person name="Yanf M."/>
            <person name="Daum C."/>
            <person name="Ng V."/>
            <person name="Clum A."/>
            <person name="Ohm R."/>
            <person name="Martin F."/>
            <person name="Silar P."/>
            <person name="Natvig D."/>
            <person name="Lalanne C."/>
            <person name="Gautier V."/>
            <person name="Ament-Velasquez S.L."/>
            <person name="Kruys A."/>
            <person name="Hutchinson M.I."/>
            <person name="Powell A.J."/>
            <person name="Barry K."/>
            <person name="Miller A.N."/>
            <person name="Grigoriev I.V."/>
            <person name="Debuchy R."/>
            <person name="Gladieux P."/>
            <person name="Thoren M.H."/>
            <person name="Johannesson H."/>
        </authorList>
    </citation>
    <scope>NUCLEOTIDE SEQUENCE</scope>
    <source>
        <strain evidence="6">CBS 123565</strain>
    </source>
</reference>
<evidence type="ECO:0000256" key="1">
    <source>
        <dbReference type="ARBA" id="ARBA00022692"/>
    </source>
</evidence>
<name>A0AAN6UFT8_9PEZI</name>
<evidence type="ECO:0008006" key="8">
    <source>
        <dbReference type="Google" id="ProtNLM"/>
    </source>
</evidence>
<accession>A0AAN6UFT8</accession>